<protein>
    <submittedName>
        <fullName evidence="1">Isoprenoid synthase domain-containing protein</fullName>
    </submittedName>
</protein>
<keyword evidence="2" id="KW-1185">Reference proteome</keyword>
<evidence type="ECO:0000313" key="2">
    <source>
        <dbReference type="Proteomes" id="UP001055072"/>
    </source>
</evidence>
<organism evidence="1 2">
    <name type="scientific">Irpex rosettiformis</name>
    <dbReference type="NCBI Taxonomy" id="378272"/>
    <lineage>
        <taxon>Eukaryota</taxon>
        <taxon>Fungi</taxon>
        <taxon>Dikarya</taxon>
        <taxon>Basidiomycota</taxon>
        <taxon>Agaricomycotina</taxon>
        <taxon>Agaricomycetes</taxon>
        <taxon>Polyporales</taxon>
        <taxon>Irpicaceae</taxon>
        <taxon>Irpex</taxon>
    </lineage>
</organism>
<comment type="caution">
    <text evidence="1">The sequence shown here is derived from an EMBL/GenBank/DDBJ whole genome shotgun (WGS) entry which is preliminary data.</text>
</comment>
<dbReference type="Proteomes" id="UP001055072">
    <property type="component" value="Unassembled WGS sequence"/>
</dbReference>
<reference evidence="1" key="1">
    <citation type="journal article" date="2021" name="Environ. Microbiol.">
        <title>Gene family expansions and transcriptome signatures uncover fungal adaptations to wood decay.</title>
        <authorList>
            <person name="Hage H."/>
            <person name="Miyauchi S."/>
            <person name="Viragh M."/>
            <person name="Drula E."/>
            <person name="Min B."/>
            <person name="Chaduli D."/>
            <person name="Navarro D."/>
            <person name="Favel A."/>
            <person name="Norest M."/>
            <person name="Lesage-Meessen L."/>
            <person name="Balint B."/>
            <person name="Merenyi Z."/>
            <person name="de Eugenio L."/>
            <person name="Morin E."/>
            <person name="Martinez A.T."/>
            <person name="Baldrian P."/>
            <person name="Stursova M."/>
            <person name="Martinez M.J."/>
            <person name="Novotny C."/>
            <person name="Magnuson J.K."/>
            <person name="Spatafora J.W."/>
            <person name="Maurice S."/>
            <person name="Pangilinan J."/>
            <person name="Andreopoulos W."/>
            <person name="LaButti K."/>
            <person name="Hundley H."/>
            <person name="Na H."/>
            <person name="Kuo A."/>
            <person name="Barry K."/>
            <person name="Lipzen A."/>
            <person name="Henrissat B."/>
            <person name="Riley R."/>
            <person name="Ahrendt S."/>
            <person name="Nagy L.G."/>
            <person name="Grigoriev I.V."/>
            <person name="Martin F."/>
            <person name="Rosso M.N."/>
        </authorList>
    </citation>
    <scope>NUCLEOTIDE SEQUENCE</scope>
    <source>
        <strain evidence="1">CBS 384.51</strain>
    </source>
</reference>
<accession>A0ACB8U5R7</accession>
<sequence>MLEEMDTQNSTTELAKGCAHPEMLYLPETVRDWPWTRMINPYYKEVAHESSVWLKSLEPFKERSQYAFDICDFGRLAALAYPFASREDLRTAADLMSVFFAIDEYTDVEPQQVVKEMTGVIIDAVRNPTKPRPEGEVVLGEITRQFWVRAEKTATPEAAKHFVDTFADYLDSVVIQAGDRDQNRIRTAEEYFETRSNNIGTRPSFAIGELHLSIPDYVFYHPTIKELEFLSSCLVALDNDIVSYSKEQALGDDRHNIITVVMHQFNLTLPEAMNWASERHKKFQDQFLDGLRNVPAWGKDIDDQIAVYIEHLGGWPRANYCWHFESGRYFGSKGLEIQKTRYVPLYPKRNRVTHLHKEDIDIPIVDCL</sequence>
<proteinExistence type="predicted"/>
<gene>
    <name evidence="1" type="ORF">BDY19DRAFT_993209</name>
</gene>
<evidence type="ECO:0000313" key="1">
    <source>
        <dbReference type="EMBL" id="KAI0089631.1"/>
    </source>
</evidence>
<dbReference type="EMBL" id="MU274910">
    <property type="protein sequence ID" value="KAI0089631.1"/>
    <property type="molecule type" value="Genomic_DNA"/>
</dbReference>
<name>A0ACB8U5R7_9APHY</name>